<feature type="site" description="Lowers pKa of active site Tyr" evidence="5">
    <location>
        <position position="83"/>
    </location>
</feature>
<evidence type="ECO:0000256" key="4">
    <source>
        <dbReference type="PIRSR" id="PIRSR000097-2"/>
    </source>
</evidence>
<dbReference type="InterPro" id="IPR020471">
    <property type="entry name" value="AKR"/>
</dbReference>
<evidence type="ECO:0000313" key="8">
    <source>
        <dbReference type="Proteomes" id="UP001278766"/>
    </source>
</evidence>
<comment type="caution">
    <text evidence="7">The sequence shown here is derived from an EMBL/GenBank/DDBJ whole genome shotgun (WGS) entry which is preliminary data.</text>
</comment>
<reference evidence="7" key="1">
    <citation type="journal article" date="2023" name="Mol. Phylogenet. Evol.">
        <title>Genome-scale phylogeny and comparative genomics of the fungal order Sordariales.</title>
        <authorList>
            <person name="Hensen N."/>
            <person name="Bonometti L."/>
            <person name="Westerberg I."/>
            <person name="Brannstrom I.O."/>
            <person name="Guillou S."/>
            <person name="Cros-Aarteil S."/>
            <person name="Calhoun S."/>
            <person name="Haridas S."/>
            <person name="Kuo A."/>
            <person name="Mondo S."/>
            <person name="Pangilinan J."/>
            <person name="Riley R."/>
            <person name="LaButti K."/>
            <person name="Andreopoulos B."/>
            <person name="Lipzen A."/>
            <person name="Chen C."/>
            <person name="Yan M."/>
            <person name="Daum C."/>
            <person name="Ng V."/>
            <person name="Clum A."/>
            <person name="Steindorff A."/>
            <person name="Ohm R.A."/>
            <person name="Martin F."/>
            <person name="Silar P."/>
            <person name="Natvig D.O."/>
            <person name="Lalanne C."/>
            <person name="Gautier V."/>
            <person name="Ament-Velasquez S.L."/>
            <person name="Kruys A."/>
            <person name="Hutchinson M.I."/>
            <person name="Powell A.J."/>
            <person name="Barry K."/>
            <person name="Miller A.N."/>
            <person name="Grigoriev I.V."/>
            <person name="Debuchy R."/>
            <person name="Gladieux P."/>
            <person name="Hiltunen Thoren M."/>
            <person name="Johannesson H."/>
        </authorList>
    </citation>
    <scope>NUCLEOTIDE SEQUENCE</scope>
    <source>
        <strain evidence="7">CBS 168.71</strain>
    </source>
</reference>
<dbReference type="InterPro" id="IPR023210">
    <property type="entry name" value="NADP_OxRdtase_dom"/>
</dbReference>
<feature type="active site" description="Proton donor" evidence="3">
    <location>
        <position position="57"/>
    </location>
</feature>
<evidence type="ECO:0000256" key="5">
    <source>
        <dbReference type="PIRSR" id="PIRSR000097-3"/>
    </source>
</evidence>
<protein>
    <submittedName>
        <fullName evidence="7">NADP-dependent oxidoreductase domain-containing protein</fullName>
    </submittedName>
</protein>
<evidence type="ECO:0000256" key="2">
    <source>
        <dbReference type="ARBA" id="ARBA00023002"/>
    </source>
</evidence>
<sequence length="295" mass="32665">MRRMAALKINSAFKLPSGYEIPRLGFGVYQTPVEDTARCVSEAFKVGYRHIDSAAGYRNEGPCGEAIRAASSIPRENVFFTSKVPPQKMGYEGTKSQIAESLAESGLEYIDLMLLHAPYGGSASRKGSWKALVEAVEAGKLRSIGVSNYGVHHLDELEQHIAELEKERGGKGKGGVISVGQWEIHPYLPRNDIIEWCAKRGIAVEAYCPLVQGKRWGEPAVKKLAEKYGKSEAQILIRWSLDKGLLPLPKSVTSKRIQENADVFDFELTPEEVKEVETDEYSSIAWDPTVVPLDQ</sequence>
<dbReference type="Gene3D" id="3.20.20.100">
    <property type="entry name" value="NADP-dependent oxidoreductase domain"/>
    <property type="match status" value="1"/>
</dbReference>
<dbReference type="PANTHER" id="PTHR43827">
    <property type="entry name" value="2,5-DIKETO-D-GLUCONIC ACID REDUCTASE"/>
    <property type="match status" value="1"/>
</dbReference>
<dbReference type="SUPFAM" id="SSF51430">
    <property type="entry name" value="NAD(P)-linked oxidoreductase"/>
    <property type="match status" value="1"/>
</dbReference>
<organism evidence="7 8">
    <name type="scientific">Chaetomium fimeti</name>
    <dbReference type="NCBI Taxonomy" id="1854472"/>
    <lineage>
        <taxon>Eukaryota</taxon>
        <taxon>Fungi</taxon>
        <taxon>Dikarya</taxon>
        <taxon>Ascomycota</taxon>
        <taxon>Pezizomycotina</taxon>
        <taxon>Sordariomycetes</taxon>
        <taxon>Sordariomycetidae</taxon>
        <taxon>Sordariales</taxon>
        <taxon>Chaetomiaceae</taxon>
        <taxon>Chaetomium</taxon>
    </lineage>
</organism>
<dbReference type="Proteomes" id="UP001278766">
    <property type="component" value="Unassembled WGS sequence"/>
</dbReference>
<evidence type="ECO:0000259" key="6">
    <source>
        <dbReference type="Pfam" id="PF00248"/>
    </source>
</evidence>
<keyword evidence="8" id="KW-1185">Reference proteome</keyword>
<dbReference type="FunFam" id="3.20.20.100:FF:000015">
    <property type="entry name" value="Oxidoreductase, aldo/keto reductase family"/>
    <property type="match status" value="1"/>
</dbReference>
<proteinExistence type="inferred from homology"/>
<evidence type="ECO:0000256" key="3">
    <source>
        <dbReference type="PIRSR" id="PIRSR000097-1"/>
    </source>
</evidence>
<dbReference type="CDD" id="cd19071">
    <property type="entry name" value="AKR_AKR1-5-like"/>
    <property type="match status" value="1"/>
</dbReference>
<accession>A0AAE0HH20</accession>
<comment type="similarity">
    <text evidence="1">Belongs to the aldo/keto reductase family.</text>
</comment>
<dbReference type="GeneID" id="87840875"/>
<dbReference type="Pfam" id="PF00248">
    <property type="entry name" value="Aldo_ket_red"/>
    <property type="match status" value="1"/>
</dbReference>
<name>A0AAE0HH20_9PEZI</name>
<reference evidence="7" key="2">
    <citation type="submission" date="2023-06" db="EMBL/GenBank/DDBJ databases">
        <authorList>
            <consortium name="Lawrence Berkeley National Laboratory"/>
            <person name="Haridas S."/>
            <person name="Hensen N."/>
            <person name="Bonometti L."/>
            <person name="Westerberg I."/>
            <person name="Brannstrom I.O."/>
            <person name="Guillou S."/>
            <person name="Cros-Aarteil S."/>
            <person name="Calhoun S."/>
            <person name="Kuo A."/>
            <person name="Mondo S."/>
            <person name="Pangilinan J."/>
            <person name="Riley R."/>
            <person name="Labutti K."/>
            <person name="Andreopoulos B."/>
            <person name="Lipzen A."/>
            <person name="Chen C."/>
            <person name="Yanf M."/>
            <person name="Daum C."/>
            <person name="Ng V."/>
            <person name="Clum A."/>
            <person name="Steindorff A."/>
            <person name="Ohm R."/>
            <person name="Martin F."/>
            <person name="Silar P."/>
            <person name="Natvig D."/>
            <person name="Lalanne C."/>
            <person name="Gautier V."/>
            <person name="Ament-Velasquez S.L."/>
            <person name="Kruys A."/>
            <person name="Hutchinson M.I."/>
            <person name="Powell A.J."/>
            <person name="Barry K."/>
            <person name="Miller A.N."/>
            <person name="Grigoriev I.V."/>
            <person name="Debuchy R."/>
            <person name="Gladieux P."/>
            <person name="Thoren M.H."/>
            <person name="Johannesson H."/>
        </authorList>
    </citation>
    <scope>NUCLEOTIDE SEQUENCE</scope>
    <source>
        <strain evidence="7">CBS 168.71</strain>
    </source>
</reference>
<evidence type="ECO:0000256" key="1">
    <source>
        <dbReference type="ARBA" id="ARBA00007905"/>
    </source>
</evidence>
<dbReference type="AlphaFoldDB" id="A0AAE0HH20"/>
<dbReference type="EMBL" id="JAUEPN010000004">
    <property type="protein sequence ID" value="KAK3296379.1"/>
    <property type="molecule type" value="Genomic_DNA"/>
</dbReference>
<dbReference type="PIRSF" id="PIRSF000097">
    <property type="entry name" value="AKR"/>
    <property type="match status" value="1"/>
</dbReference>
<feature type="binding site" evidence="4">
    <location>
        <position position="116"/>
    </location>
    <ligand>
        <name>substrate</name>
    </ligand>
</feature>
<dbReference type="InterPro" id="IPR018170">
    <property type="entry name" value="Aldo/ket_reductase_CS"/>
</dbReference>
<dbReference type="PROSITE" id="PS00798">
    <property type="entry name" value="ALDOKETO_REDUCTASE_1"/>
    <property type="match status" value="1"/>
</dbReference>
<dbReference type="PROSITE" id="PS00063">
    <property type="entry name" value="ALDOKETO_REDUCTASE_3"/>
    <property type="match status" value="1"/>
</dbReference>
<evidence type="ECO:0000313" key="7">
    <source>
        <dbReference type="EMBL" id="KAK3296379.1"/>
    </source>
</evidence>
<dbReference type="RefSeq" id="XP_062659893.1">
    <property type="nucleotide sequence ID" value="XM_062803927.1"/>
</dbReference>
<dbReference type="PRINTS" id="PR00069">
    <property type="entry name" value="ALDKETRDTASE"/>
</dbReference>
<keyword evidence="2" id="KW-0560">Oxidoreductase</keyword>
<dbReference type="InterPro" id="IPR036812">
    <property type="entry name" value="NAD(P)_OxRdtase_dom_sf"/>
</dbReference>
<dbReference type="PANTHER" id="PTHR43827:SF13">
    <property type="entry name" value="ALDO_KETO REDUCTASE FAMILY PROTEIN"/>
    <property type="match status" value="1"/>
</dbReference>
<dbReference type="GO" id="GO:0016491">
    <property type="term" value="F:oxidoreductase activity"/>
    <property type="evidence" value="ECO:0007669"/>
    <property type="project" value="UniProtKB-KW"/>
</dbReference>
<gene>
    <name evidence="7" type="ORF">B0H64DRAFT_398107</name>
</gene>
<feature type="domain" description="NADP-dependent oxidoreductase" evidence="6">
    <location>
        <begin position="30"/>
        <end position="277"/>
    </location>
</feature>